<keyword evidence="9" id="KW-0375">Hydrogen ion transport</keyword>
<dbReference type="CDD" id="cd12152">
    <property type="entry name" value="F1-ATPase_delta"/>
    <property type="match status" value="1"/>
</dbReference>
<keyword evidence="5 9" id="KW-0406">Ion transport</keyword>
<evidence type="ECO:0000259" key="11">
    <source>
        <dbReference type="Pfam" id="PF02823"/>
    </source>
</evidence>
<dbReference type="HAMAP" id="MF_00530">
    <property type="entry name" value="ATP_synth_epsil_bac"/>
    <property type="match status" value="1"/>
</dbReference>
<keyword evidence="8 9" id="KW-0066">ATP synthesis</keyword>
<comment type="function">
    <text evidence="1 9">Produces ATP from ADP in the presence of a proton gradient across the membrane.</text>
</comment>
<dbReference type="PANTHER" id="PTHR13822">
    <property type="entry name" value="ATP SYNTHASE DELTA/EPSILON CHAIN"/>
    <property type="match status" value="1"/>
</dbReference>
<dbReference type="InterPro" id="IPR036771">
    <property type="entry name" value="ATPsynth_dsu/esu_N"/>
</dbReference>
<dbReference type="GO" id="GO:0012505">
    <property type="term" value="C:endomembrane system"/>
    <property type="evidence" value="ECO:0007669"/>
    <property type="project" value="UniProtKB-SubCell"/>
</dbReference>
<dbReference type="EMBL" id="CP003775">
    <property type="protein sequence ID" value="AFQ49996.1"/>
    <property type="molecule type" value="Genomic_DNA"/>
</dbReference>
<dbReference type="GO" id="GO:0005524">
    <property type="term" value="F:ATP binding"/>
    <property type="evidence" value="ECO:0007669"/>
    <property type="project" value="UniProtKB-UniRule"/>
</dbReference>
<feature type="domain" description="ATP synthase F1 complex delta/epsilon subunit N-terminal" evidence="11">
    <location>
        <begin position="5"/>
        <end position="85"/>
    </location>
</feature>
<dbReference type="PANTHER" id="PTHR13822:SF10">
    <property type="entry name" value="ATP SYNTHASE EPSILON CHAIN, CHLOROPLASTIC"/>
    <property type="match status" value="1"/>
</dbReference>
<comment type="subunit">
    <text evidence="9 10">F-type ATPases have 2 components, CF(1) - the catalytic core - and CF(0) - the membrane proton channel. CF(1) has five subunits: alpha(3), beta(3), gamma(1), delta(1), epsilon(1). CF(0) has three main subunits: a, b and c.</text>
</comment>
<evidence type="ECO:0000256" key="4">
    <source>
        <dbReference type="ARBA" id="ARBA00022448"/>
    </source>
</evidence>
<dbReference type="SUPFAM" id="SSF51344">
    <property type="entry name" value="Epsilon subunit of F1F0-ATP synthase N-terminal domain"/>
    <property type="match status" value="1"/>
</dbReference>
<dbReference type="GO" id="GO:0005886">
    <property type="term" value="C:plasma membrane"/>
    <property type="evidence" value="ECO:0007669"/>
    <property type="project" value="UniProtKB-SubCell"/>
</dbReference>
<name>A0A9W3PAX0_BURCE</name>
<reference evidence="12 13" key="1">
    <citation type="journal article" date="2012" name="J. Bacteriol.">
        <title>Complete Genome Sequence of Burkholderia sp. Strain GG4, a Betaproteobacterium That Reduces 3-Oxo-N-Acylhomoserine Lactones and Produces Different N-Acylhomoserine Lactones.</title>
        <authorList>
            <person name="Hong K.W."/>
            <person name="Koh C.L."/>
            <person name="Sam C.K."/>
            <person name="Yin W.F."/>
            <person name="Chan K.G."/>
        </authorList>
    </citation>
    <scope>NUCLEOTIDE SEQUENCE [LARGE SCALE GENOMIC DNA]</scope>
    <source>
        <strain evidence="12 13">GG4</strain>
    </source>
</reference>
<evidence type="ECO:0000256" key="8">
    <source>
        <dbReference type="ARBA" id="ARBA00023310"/>
    </source>
</evidence>
<organism evidence="12 13">
    <name type="scientific">Burkholderia cepacia GG4</name>
    <dbReference type="NCBI Taxonomy" id="1009846"/>
    <lineage>
        <taxon>Bacteria</taxon>
        <taxon>Pseudomonadati</taxon>
        <taxon>Pseudomonadota</taxon>
        <taxon>Betaproteobacteria</taxon>
        <taxon>Burkholderiales</taxon>
        <taxon>Burkholderiaceae</taxon>
        <taxon>Burkholderia</taxon>
        <taxon>Burkholderia cepacia complex</taxon>
    </lineage>
</organism>
<comment type="similarity">
    <text evidence="3 9 10">Belongs to the ATPase epsilon chain family.</text>
</comment>
<sequence length="159" mass="17372">MPTSMKLDILSVEDVLYSGDAHFVVVPGESGELGIYPHHAPLLTRLRPGVVMVVAAPGGEHRRLLVAGGLLEVSRAGVTLIADHALRTPELDDLRAREARHAADDWRRRFAHENRRTFDFASARAELMDEIRRFFALAMHRQAAPHDPAGGASQAASAP</sequence>
<dbReference type="GO" id="GO:0046933">
    <property type="term" value="F:proton-transporting ATP synthase activity, rotational mechanism"/>
    <property type="evidence" value="ECO:0007669"/>
    <property type="project" value="UniProtKB-UniRule"/>
</dbReference>
<dbReference type="InterPro" id="IPR001469">
    <property type="entry name" value="ATP_synth_F1_dsu/esu"/>
</dbReference>
<evidence type="ECO:0000256" key="5">
    <source>
        <dbReference type="ARBA" id="ARBA00023065"/>
    </source>
</evidence>
<evidence type="ECO:0000256" key="6">
    <source>
        <dbReference type="ARBA" id="ARBA00023136"/>
    </source>
</evidence>
<dbReference type="AlphaFoldDB" id="A0A9W3PAX0"/>
<protein>
    <recommendedName>
        <fullName evidence="9">ATP synthase epsilon chain</fullName>
    </recommendedName>
    <alternativeName>
        <fullName evidence="9">ATP synthase F1 sector epsilon subunit</fullName>
    </alternativeName>
    <alternativeName>
        <fullName evidence="9">F-ATPase epsilon subunit</fullName>
    </alternativeName>
</protein>
<gene>
    <name evidence="9" type="primary">atpC</name>
    <name evidence="12" type="ORF">GEM_3605</name>
</gene>
<evidence type="ECO:0000256" key="10">
    <source>
        <dbReference type="RuleBase" id="RU003656"/>
    </source>
</evidence>
<comment type="subcellular location">
    <subcellularLocation>
        <location evidence="9">Cell membrane</location>
        <topology evidence="9">Peripheral membrane protein</topology>
    </subcellularLocation>
    <subcellularLocation>
        <location evidence="2">Endomembrane system</location>
        <topology evidence="2">Peripheral membrane protein</topology>
    </subcellularLocation>
</comment>
<keyword evidence="4 9" id="KW-0813">Transport</keyword>
<dbReference type="GO" id="GO:0045259">
    <property type="term" value="C:proton-transporting ATP synthase complex"/>
    <property type="evidence" value="ECO:0007669"/>
    <property type="project" value="UniProtKB-KW"/>
</dbReference>
<dbReference type="Pfam" id="PF02823">
    <property type="entry name" value="ATP-synt_DE_N"/>
    <property type="match status" value="1"/>
</dbReference>
<evidence type="ECO:0000313" key="12">
    <source>
        <dbReference type="EMBL" id="AFQ49996.1"/>
    </source>
</evidence>
<dbReference type="RefSeq" id="WP_014898768.1">
    <property type="nucleotide sequence ID" value="NC_018514.1"/>
</dbReference>
<dbReference type="InterPro" id="IPR020546">
    <property type="entry name" value="ATP_synth_F1_dsu/esu_N"/>
</dbReference>
<keyword evidence="9" id="KW-1003">Cell membrane</keyword>
<evidence type="ECO:0000256" key="1">
    <source>
        <dbReference type="ARBA" id="ARBA00003543"/>
    </source>
</evidence>
<evidence type="ECO:0000256" key="7">
    <source>
        <dbReference type="ARBA" id="ARBA00023196"/>
    </source>
</evidence>
<evidence type="ECO:0000313" key="13">
    <source>
        <dbReference type="Proteomes" id="UP000032866"/>
    </source>
</evidence>
<keyword evidence="6 9" id="KW-0472">Membrane</keyword>
<evidence type="ECO:0000256" key="3">
    <source>
        <dbReference type="ARBA" id="ARBA00005712"/>
    </source>
</evidence>
<keyword evidence="7 9" id="KW-0139">CF(1)</keyword>
<dbReference type="NCBIfam" id="TIGR01216">
    <property type="entry name" value="ATP_synt_epsi"/>
    <property type="match status" value="1"/>
</dbReference>
<dbReference type="KEGG" id="bct:GEM_3605"/>
<dbReference type="Proteomes" id="UP000032866">
    <property type="component" value="Chromosome 2"/>
</dbReference>
<evidence type="ECO:0000256" key="2">
    <source>
        <dbReference type="ARBA" id="ARBA00004184"/>
    </source>
</evidence>
<proteinExistence type="inferred from homology"/>
<accession>A0A9W3PAX0</accession>
<evidence type="ECO:0000256" key="9">
    <source>
        <dbReference type="HAMAP-Rule" id="MF_00530"/>
    </source>
</evidence>
<dbReference type="Gene3D" id="2.60.15.10">
    <property type="entry name" value="F0F1 ATP synthase delta/epsilon subunit, N-terminal"/>
    <property type="match status" value="1"/>
</dbReference>